<organism evidence="2 3">
    <name type="scientific">Halobacterium salinarum (strain ATCC 29341 / DSM 671 / R1)</name>
    <dbReference type="NCBI Taxonomy" id="478009"/>
    <lineage>
        <taxon>Archaea</taxon>
        <taxon>Methanobacteriati</taxon>
        <taxon>Methanobacteriota</taxon>
        <taxon>Stenosarchaea group</taxon>
        <taxon>Halobacteria</taxon>
        <taxon>Halobacteriales</taxon>
        <taxon>Halobacteriaceae</taxon>
        <taxon>Halobacterium</taxon>
        <taxon>Halobacterium salinarum NRC-34001</taxon>
    </lineage>
</organism>
<evidence type="ECO:0000313" key="2">
    <source>
        <dbReference type="EMBL" id="CAP12905.1"/>
    </source>
</evidence>
<feature type="compositionally biased region" description="Polar residues" evidence="1">
    <location>
        <begin position="8"/>
        <end position="21"/>
    </location>
</feature>
<feature type="region of interest" description="Disordered" evidence="1">
    <location>
        <begin position="1"/>
        <end position="30"/>
    </location>
</feature>
<gene>
    <name evidence="2" type="ordered locus">OE_1041R</name>
</gene>
<proteinExistence type="predicted"/>
<feature type="compositionally biased region" description="Low complexity" evidence="1">
    <location>
        <begin position="133"/>
        <end position="153"/>
    </location>
</feature>
<reference evidence="2 3" key="1">
    <citation type="journal article" date="2008" name="Genomics">
        <title>Evolution in the laboratory: the genome of Halobacterium salinarum strain R1 compared to that of strain NRC-1.</title>
        <authorList>
            <person name="Pfeiffer F."/>
            <person name="Schuster S.C."/>
            <person name="Broicher A."/>
            <person name="Falb M."/>
            <person name="Palm P."/>
            <person name="Rodewald K."/>
            <person name="Ruepp A."/>
            <person name="Soppa J."/>
            <person name="Tittor J."/>
            <person name="Oesterhelt D."/>
        </authorList>
    </citation>
    <scope>NUCLEOTIDE SEQUENCE [LARGE SCALE GENOMIC DNA]</scope>
    <source>
        <strain evidence="3">ATCC 29341 / DSM 671 / R1</strain>
    </source>
</reference>
<name>B0R8H1_HALS3</name>
<dbReference type="Proteomes" id="UP000001321">
    <property type="component" value="Chromosome"/>
</dbReference>
<dbReference type="EnsemblBacteria" id="CAP12905">
    <property type="protein sequence ID" value="CAP12905"/>
    <property type="gene ID" value="OE_1041R"/>
</dbReference>
<protein>
    <submittedName>
        <fullName evidence="2">Uncharacterized protein</fullName>
    </submittedName>
</protein>
<accession>B0R8H1</accession>
<feature type="region of interest" description="Disordered" evidence="1">
    <location>
        <begin position="119"/>
        <end position="154"/>
    </location>
</feature>
<sequence>MPTENSRRGSTSEQSSCTVPANAPPSQQPMAPATQCEQIIEFTKTTGRRRPIRFVSLTGSECQRIETAGRMPTGDSSAKRRSLVMATGGVSGLSVGWGCWIGLYSPVDGWRVRGERAPVSRMSTRSTERADESAPASCTTPQSTATPTQPMTPGTRCEEIVEFTTQSGTRRRIRFVPHPSNDNQYQRIEETWSDQQWRLVGQDTVGDVDHWTRPI</sequence>
<evidence type="ECO:0000256" key="1">
    <source>
        <dbReference type="SAM" id="MobiDB-lite"/>
    </source>
</evidence>
<dbReference type="HOGENOM" id="CLU_1280768_0_0_2"/>
<dbReference type="KEGG" id="hsl:OE_1041R"/>
<dbReference type="EMBL" id="AM774415">
    <property type="protein sequence ID" value="CAP12905.1"/>
    <property type="molecule type" value="Genomic_DNA"/>
</dbReference>
<dbReference type="AlphaFoldDB" id="B0R8H1"/>
<evidence type="ECO:0000313" key="3">
    <source>
        <dbReference type="Proteomes" id="UP000001321"/>
    </source>
</evidence>